<evidence type="ECO:0000259" key="1">
    <source>
        <dbReference type="PROSITE" id="PS50181"/>
    </source>
</evidence>
<gene>
    <name evidence="2" type="ORF">MENT_LOCUS28141</name>
</gene>
<dbReference type="PROSITE" id="PS50181">
    <property type="entry name" value="FBOX"/>
    <property type="match status" value="1"/>
</dbReference>
<organism evidence="2 3">
    <name type="scientific">Meloidogyne enterolobii</name>
    <name type="common">Root-knot nematode worm</name>
    <name type="synonym">Meloidogyne mayaguensis</name>
    <dbReference type="NCBI Taxonomy" id="390850"/>
    <lineage>
        <taxon>Eukaryota</taxon>
        <taxon>Metazoa</taxon>
        <taxon>Ecdysozoa</taxon>
        <taxon>Nematoda</taxon>
        <taxon>Chromadorea</taxon>
        <taxon>Rhabditida</taxon>
        <taxon>Tylenchina</taxon>
        <taxon>Tylenchomorpha</taxon>
        <taxon>Tylenchoidea</taxon>
        <taxon>Meloidogynidae</taxon>
        <taxon>Meloidogyninae</taxon>
        <taxon>Meloidogyne</taxon>
    </lineage>
</organism>
<accession>A0A6V7VQA7</accession>
<protein>
    <recommendedName>
        <fullName evidence="1">F-box domain-containing protein</fullName>
    </recommendedName>
</protein>
<comment type="caution">
    <text evidence="2">The sequence shown here is derived from an EMBL/GenBank/DDBJ whole genome shotgun (WGS) entry which is preliminary data.</text>
</comment>
<dbReference type="EMBL" id="CAJEWN010000273">
    <property type="protein sequence ID" value="CAD2176341.1"/>
    <property type="molecule type" value="Genomic_DNA"/>
</dbReference>
<feature type="domain" description="F-box" evidence="1">
    <location>
        <begin position="1"/>
        <end position="24"/>
    </location>
</feature>
<evidence type="ECO:0000313" key="3">
    <source>
        <dbReference type="Proteomes" id="UP000580250"/>
    </source>
</evidence>
<dbReference type="AlphaFoldDB" id="A0A6V7VQA7"/>
<proteinExistence type="predicted"/>
<reference evidence="2 3" key="1">
    <citation type="submission" date="2020-08" db="EMBL/GenBank/DDBJ databases">
        <authorList>
            <person name="Koutsovoulos G."/>
            <person name="Danchin GJ E."/>
        </authorList>
    </citation>
    <scope>NUCLEOTIDE SEQUENCE [LARGE SCALE GENOMIC DNA]</scope>
</reference>
<dbReference type="Proteomes" id="UP000580250">
    <property type="component" value="Unassembled WGS sequence"/>
</dbReference>
<name>A0A6V7VQA7_MELEN</name>
<sequence>MFSLPIEVQLQILKYLNFNELFAIDENQKLDSYKYIAPESGVFEFTLNYQIREKWEAAIDVPIPVFISEHNIKPLLTIVIIFLKLPNIPKNIEDMIIVRCWLEKLFKYIENVVQYKDILFDIIINEGDKFPRFSLRHCKLTTLYDTIMEYITTTKDSTKIIAFIQLYCMKFPNFRLPERAENVQIGEYDVFNRRYTRYEIANIYDPRMRFAFSIADISGSISCIDIIKINV</sequence>
<evidence type="ECO:0000313" key="2">
    <source>
        <dbReference type="EMBL" id="CAD2176341.1"/>
    </source>
</evidence>
<dbReference type="InterPro" id="IPR001810">
    <property type="entry name" value="F-box_dom"/>
</dbReference>